<dbReference type="EMBL" id="AODE01000004">
    <property type="protein sequence ID" value="EUJ32563.1"/>
    <property type="molecule type" value="Genomic_DNA"/>
</dbReference>
<dbReference type="PANTHER" id="PTHR40448">
    <property type="entry name" value="TWO-COMPONENT SENSOR HISTIDINE KINASE"/>
    <property type="match status" value="1"/>
</dbReference>
<evidence type="ECO:0000256" key="1">
    <source>
        <dbReference type="SAM" id="Phobius"/>
    </source>
</evidence>
<dbReference type="GO" id="GO:0042802">
    <property type="term" value="F:identical protein binding"/>
    <property type="evidence" value="ECO:0007669"/>
    <property type="project" value="TreeGrafter"/>
</dbReference>
<organism evidence="2 3">
    <name type="scientific">Listeria cornellensis FSL F6-0969</name>
    <dbReference type="NCBI Taxonomy" id="1265820"/>
    <lineage>
        <taxon>Bacteria</taxon>
        <taxon>Bacillati</taxon>
        <taxon>Bacillota</taxon>
        <taxon>Bacilli</taxon>
        <taxon>Bacillales</taxon>
        <taxon>Listeriaceae</taxon>
        <taxon>Listeria</taxon>
    </lineage>
</organism>
<feature type="transmembrane region" description="Helical" evidence="1">
    <location>
        <begin position="81"/>
        <end position="108"/>
    </location>
</feature>
<comment type="caution">
    <text evidence="2">The sequence shown here is derived from an EMBL/GenBank/DDBJ whole genome shotgun (WGS) entry which is preliminary data.</text>
</comment>
<dbReference type="PANTHER" id="PTHR40448:SF1">
    <property type="entry name" value="TWO-COMPONENT SENSOR HISTIDINE KINASE"/>
    <property type="match status" value="1"/>
</dbReference>
<name>W7CHZ2_9LIST</name>
<feature type="transmembrane region" description="Helical" evidence="1">
    <location>
        <begin position="6"/>
        <end position="26"/>
    </location>
</feature>
<dbReference type="OrthoDB" id="2360799at2"/>
<keyword evidence="3" id="KW-1185">Reference proteome</keyword>
<evidence type="ECO:0000313" key="2">
    <source>
        <dbReference type="EMBL" id="EUJ32563.1"/>
    </source>
</evidence>
<accession>W7CHZ2</accession>
<dbReference type="RefSeq" id="WP_036076748.1">
    <property type="nucleotide sequence ID" value="NZ_AODE01000004.1"/>
</dbReference>
<dbReference type="STRING" id="1265820.PCORN_01235"/>
<feature type="transmembrane region" description="Helical" evidence="1">
    <location>
        <begin position="120"/>
        <end position="145"/>
    </location>
</feature>
<feature type="transmembrane region" description="Helical" evidence="1">
    <location>
        <begin position="157"/>
        <end position="176"/>
    </location>
</feature>
<keyword evidence="1" id="KW-0472">Membrane</keyword>
<dbReference type="AlphaFoldDB" id="W7CHZ2"/>
<dbReference type="PATRIC" id="fig|1265820.5.peg.241"/>
<keyword evidence="1" id="KW-0812">Transmembrane</keyword>
<gene>
    <name evidence="2" type="ORF">PCORN_01235</name>
</gene>
<feature type="transmembrane region" description="Helical" evidence="1">
    <location>
        <begin position="191"/>
        <end position="213"/>
    </location>
</feature>
<reference evidence="2 3" key="1">
    <citation type="journal article" date="2014" name="Int. J. Syst. Evol. Microbiol.">
        <title>Listeria floridensis sp. nov., Listeria aquatica sp. nov., Listeria cornellensis sp. nov., Listeria riparia sp. nov. and Listeria grandensis sp. nov., from agricultural and natural environments.</title>
        <authorList>
            <person name="den Bakker H.C."/>
            <person name="Warchocki S."/>
            <person name="Wright E.M."/>
            <person name="Allred A.F."/>
            <person name="Ahlstrom C."/>
            <person name="Manuel C.S."/>
            <person name="Stasiewicz M.J."/>
            <person name="Burrell A."/>
            <person name="Roof S."/>
            <person name="Strawn L."/>
            <person name="Fortes E.D."/>
            <person name="Nightingale K.K."/>
            <person name="Kephart D."/>
            <person name="Wiedmann M."/>
        </authorList>
    </citation>
    <scope>NUCLEOTIDE SEQUENCE [LARGE SCALE GENOMIC DNA]</scope>
    <source>
        <strain evidence="3">FSL F6-969</strain>
    </source>
</reference>
<proteinExistence type="predicted"/>
<dbReference type="Proteomes" id="UP000019254">
    <property type="component" value="Unassembled WGS sequence"/>
</dbReference>
<protein>
    <submittedName>
        <fullName evidence="2">Accessory gene regulator protein C</fullName>
    </submittedName>
</protein>
<keyword evidence="1" id="KW-1133">Transmembrane helix</keyword>
<evidence type="ECO:0000313" key="3">
    <source>
        <dbReference type="Proteomes" id="UP000019254"/>
    </source>
</evidence>
<sequence length="285" mass="32396">MYSSLFLWIAGTYQLFGIVLVTNVLASKVLSRKDMILVTVIMTIGGSLLLNLVQYFAEVYTIGVLILFLIWKGVQWVKSFIFVIVGQILFILSDYLIGVFVGTALGVYSGDYHTTLLDAWFIMVIFVTPCLIVAYIFSLCVSWILRRGRFKNAVKYNEFMIISLLMLTIAIMYFLIYLEDTLGLPIEVAELYIVIFATLILAIGIVFAIAAKVEKTRAEQMKREQELAQLRDYTEKLEMLNAGMSLFKHDYINILASIHGYIVAGDKEILEAYFKTTIHPLIKKS</sequence>